<evidence type="ECO:0000313" key="2">
    <source>
        <dbReference type="EMBL" id="KAG5305459.1"/>
    </source>
</evidence>
<protein>
    <submittedName>
        <fullName evidence="2">Uncharacterized protein</fullName>
    </submittedName>
</protein>
<dbReference type="Proteomes" id="UP000670092">
    <property type="component" value="Unassembled WGS sequence"/>
</dbReference>
<keyword evidence="1" id="KW-1133">Transmembrane helix</keyword>
<accession>A0A8H7ZDB5</accession>
<gene>
    <name evidence="2" type="ORF">I7I52_04128</name>
</gene>
<dbReference type="EMBL" id="JAEVHI010000001">
    <property type="protein sequence ID" value="KAG5305459.1"/>
    <property type="molecule type" value="Genomic_DNA"/>
</dbReference>
<organism evidence="2 3">
    <name type="scientific">Ajellomyces capsulatus</name>
    <name type="common">Darling's disease fungus</name>
    <name type="synonym">Histoplasma capsulatum</name>
    <dbReference type="NCBI Taxonomy" id="5037"/>
    <lineage>
        <taxon>Eukaryota</taxon>
        <taxon>Fungi</taxon>
        <taxon>Dikarya</taxon>
        <taxon>Ascomycota</taxon>
        <taxon>Pezizomycotina</taxon>
        <taxon>Eurotiomycetes</taxon>
        <taxon>Eurotiomycetidae</taxon>
        <taxon>Onygenales</taxon>
        <taxon>Ajellomycetaceae</taxon>
        <taxon>Histoplasma</taxon>
    </lineage>
</organism>
<comment type="caution">
    <text evidence="2">The sequence shown here is derived from an EMBL/GenBank/DDBJ whole genome shotgun (WGS) entry which is preliminary data.</text>
</comment>
<keyword evidence="1" id="KW-0812">Transmembrane</keyword>
<feature type="transmembrane region" description="Helical" evidence="1">
    <location>
        <begin position="21"/>
        <end position="38"/>
    </location>
</feature>
<name>A0A8H7ZDB5_AJECA</name>
<evidence type="ECO:0000313" key="3">
    <source>
        <dbReference type="Proteomes" id="UP000670092"/>
    </source>
</evidence>
<sequence>MHGSAETVACSHYENKARYRNLSCIFMFAFSFISLSSWDEQCSLRIELLYGIRVIRKHDCSPFSVSSSLAPLPDLTITICNPRRSPAHNQHPHWQDWRCAGYGDVDAVKFATLWMLH</sequence>
<reference evidence="2 3" key="1">
    <citation type="submission" date="2021-01" db="EMBL/GenBank/DDBJ databases">
        <title>Chromosome-level genome assembly of a human fungal pathogen reveals clustering of transcriptionally co-regulated genes.</title>
        <authorList>
            <person name="Voorhies M."/>
            <person name="Cohen S."/>
            <person name="Shea T.P."/>
            <person name="Petrus S."/>
            <person name="Munoz J.F."/>
            <person name="Poplawski S."/>
            <person name="Goldman W.E."/>
            <person name="Michael T."/>
            <person name="Cuomo C.A."/>
            <person name="Sil A."/>
            <person name="Beyhan S."/>
        </authorList>
    </citation>
    <scope>NUCLEOTIDE SEQUENCE [LARGE SCALE GENOMIC DNA]</scope>
    <source>
        <strain evidence="2 3">G184AR</strain>
    </source>
</reference>
<proteinExistence type="predicted"/>
<evidence type="ECO:0000256" key="1">
    <source>
        <dbReference type="SAM" id="Phobius"/>
    </source>
</evidence>
<keyword evidence="1" id="KW-0472">Membrane</keyword>
<dbReference type="VEuPathDB" id="FungiDB:I7I52_04128"/>
<dbReference type="AlphaFoldDB" id="A0A8H7ZDB5"/>